<dbReference type="GO" id="GO:0005737">
    <property type="term" value="C:cytoplasm"/>
    <property type="evidence" value="ECO:0007669"/>
    <property type="project" value="UniProtKB-SubCell"/>
</dbReference>
<keyword evidence="1 2" id="KW-0808">Transferase</keyword>
<comment type="subcellular location">
    <subcellularLocation>
        <location evidence="2">Cytoplasm</location>
    </subcellularLocation>
</comment>
<dbReference type="PANTHER" id="PTHR32268:SF11">
    <property type="entry name" value="HOMOSERINE O-ACETYLTRANSFERASE"/>
    <property type="match status" value="1"/>
</dbReference>
<dbReference type="EMBL" id="RJKX01000014">
    <property type="protein sequence ID" value="ROP90778.1"/>
    <property type="molecule type" value="Genomic_DNA"/>
</dbReference>
<evidence type="ECO:0000256" key="1">
    <source>
        <dbReference type="ARBA" id="ARBA00022679"/>
    </source>
</evidence>
<dbReference type="GO" id="GO:0004414">
    <property type="term" value="F:homoserine O-acetyltransferase activity"/>
    <property type="evidence" value="ECO:0007669"/>
    <property type="project" value="TreeGrafter"/>
</dbReference>
<sequence>MPADQGATRTEYFETTDFPLELGGSLPKARLAYEAYGKLAPDGRNAVLLTHGFTSSHHAAGRNPENGNAPGWWNGLVGPGKAIDTDRLYVVASNMLGSSYGSTNAKDIDPATGKPYGPTFPDITVSDIIGLQKRMLDHLGVKHLAAVAGNSYGGFQAFQWAVDHPDFMDAIVPVVTAPASPRQAYPELHARIAADPNWNGGWYYDTPGGVTATMRAIRLETLKRYGADEVLADEGLDPAARDARMRAQAAAWAERFDAHSLLILRKAADRFDTTGKFDRIRARVLYVIARTDVLFPPSIVPDVMARLKAAGVDATYFEIDTEYGHTASGADWKKWEAPLRQFMEPLIP</sequence>
<feature type="active site" evidence="3">
    <location>
        <position position="325"/>
    </location>
</feature>
<dbReference type="SUPFAM" id="SSF53474">
    <property type="entry name" value="alpha/beta-Hydrolases"/>
    <property type="match status" value="1"/>
</dbReference>
<dbReference type="PIRSF" id="PIRSF000443">
    <property type="entry name" value="Homoser_Ac_trans"/>
    <property type="match status" value="1"/>
</dbReference>
<keyword evidence="6" id="KW-1185">Reference proteome</keyword>
<dbReference type="Gene3D" id="3.40.50.1820">
    <property type="entry name" value="alpha/beta hydrolase"/>
    <property type="match status" value="1"/>
</dbReference>
<name>A0A3N1LIW4_9PROT</name>
<comment type="similarity">
    <text evidence="2">Belongs to the AB hydrolase superfamily. MetX family.</text>
</comment>
<dbReference type="GO" id="GO:0009086">
    <property type="term" value="P:methionine biosynthetic process"/>
    <property type="evidence" value="ECO:0007669"/>
    <property type="project" value="TreeGrafter"/>
</dbReference>
<evidence type="ECO:0000259" key="4">
    <source>
        <dbReference type="Pfam" id="PF00561"/>
    </source>
</evidence>
<dbReference type="RefSeq" id="WP_170216487.1">
    <property type="nucleotide sequence ID" value="NZ_AP019700.1"/>
</dbReference>
<evidence type="ECO:0000313" key="5">
    <source>
        <dbReference type="EMBL" id="ROP90778.1"/>
    </source>
</evidence>
<feature type="active site" evidence="2 3">
    <location>
        <position position="292"/>
    </location>
</feature>
<comment type="caution">
    <text evidence="2">Lacks conserved residue(s) required for the propagation of feature annotation.</text>
</comment>
<protein>
    <recommendedName>
        <fullName evidence="2">Probable acyltransferase</fullName>
        <ecNumber evidence="2">2.3.1.-</ecNumber>
    </recommendedName>
</protein>
<evidence type="ECO:0000256" key="2">
    <source>
        <dbReference type="HAMAP-Rule" id="MF_00296"/>
    </source>
</evidence>
<keyword evidence="2" id="KW-0012">Acyltransferase</keyword>
<dbReference type="PANTHER" id="PTHR32268">
    <property type="entry name" value="HOMOSERINE O-ACETYLTRANSFERASE"/>
    <property type="match status" value="1"/>
</dbReference>
<keyword evidence="2" id="KW-0028">Amino-acid biosynthesis</keyword>
<dbReference type="Proteomes" id="UP000278222">
    <property type="component" value="Unassembled WGS sequence"/>
</dbReference>
<organism evidence="5 6">
    <name type="scientific">Stella humosa</name>
    <dbReference type="NCBI Taxonomy" id="94"/>
    <lineage>
        <taxon>Bacteria</taxon>
        <taxon>Pseudomonadati</taxon>
        <taxon>Pseudomonadota</taxon>
        <taxon>Alphaproteobacteria</taxon>
        <taxon>Rhodospirillales</taxon>
        <taxon>Stellaceae</taxon>
        <taxon>Stella</taxon>
    </lineage>
</organism>
<proteinExistence type="inferred from homology"/>
<keyword evidence="2" id="KW-0963">Cytoplasm</keyword>
<gene>
    <name evidence="5" type="ORF">EDC65_2637</name>
</gene>
<dbReference type="Pfam" id="PF00561">
    <property type="entry name" value="Abhydrolase_1"/>
    <property type="match status" value="1"/>
</dbReference>
<dbReference type="GO" id="GO:0009092">
    <property type="term" value="P:homoserine metabolic process"/>
    <property type="evidence" value="ECO:0007669"/>
    <property type="project" value="TreeGrafter"/>
</dbReference>
<comment type="subunit">
    <text evidence="2">Homodimer.</text>
</comment>
<comment type="caution">
    <text evidence="5">The sequence shown here is derived from an EMBL/GenBank/DDBJ whole genome shotgun (WGS) entry which is preliminary data.</text>
</comment>
<reference evidence="5 6" key="1">
    <citation type="submission" date="2018-11" db="EMBL/GenBank/DDBJ databases">
        <title>Genomic Encyclopedia of Type Strains, Phase IV (KMG-IV): sequencing the most valuable type-strain genomes for metagenomic binning, comparative biology and taxonomic classification.</title>
        <authorList>
            <person name="Goeker M."/>
        </authorList>
    </citation>
    <scope>NUCLEOTIDE SEQUENCE [LARGE SCALE GENOMIC DNA]</scope>
    <source>
        <strain evidence="5 6">DSM 5900</strain>
    </source>
</reference>
<feature type="active site" description="Nucleophile" evidence="3">
    <location>
        <position position="151"/>
    </location>
</feature>
<feature type="site" description="Important for substrate specificity" evidence="2">
    <location>
        <position position="152"/>
    </location>
</feature>
<dbReference type="InterPro" id="IPR008220">
    <property type="entry name" value="HAT_MetX-like"/>
</dbReference>
<accession>A0A3N1LIW4</accession>
<dbReference type="EC" id="2.3.1.-" evidence="2"/>
<dbReference type="InterPro" id="IPR000073">
    <property type="entry name" value="AB_hydrolase_1"/>
</dbReference>
<dbReference type="InterPro" id="IPR029058">
    <property type="entry name" value="AB_hydrolase_fold"/>
</dbReference>
<dbReference type="AlphaFoldDB" id="A0A3N1LIW4"/>
<evidence type="ECO:0000313" key="6">
    <source>
        <dbReference type="Proteomes" id="UP000278222"/>
    </source>
</evidence>
<feature type="domain" description="AB hydrolase-1" evidence="4">
    <location>
        <begin position="45"/>
        <end position="325"/>
    </location>
</feature>
<evidence type="ECO:0000256" key="3">
    <source>
        <dbReference type="PIRSR" id="PIRSR000443-1"/>
    </source>
</evidence>
<dbReference type="HAMAP" id="MF_00296">
    <property type="entry name" value="MetX_acyltransf"/>
    <property type="match status" value="1"/>
</dbReference>